<dbReference type="Proteomes" id="UP000295741">
    <property type="component" value="Unassembled WGS sequence"/>
</dbReference>
<protein>
    <submittedName>
        <fullName evidence="2">Endosialidase-like protein</fullName>
    </submittedName>
</protein>
<keyword evidence="3" id="KW-1185">Reference proteome</keyword>
<dbReference type="InterPro" id="IPR030392">
    <property type="entry name" value="S74_ICA"/>
</dbReference>
<name>A0A4R6IZF3_9BACT</name>
<comment type="caution">
    <text evidence="2">The sequence shown here is derived from an EMBL/GenBank/DDBJ whole genome shotgun (WGS) entry which is preliminary data.</text>
</comment>
<gene>
    <name evidence="2" type="ORF">BC659_0332</name>
</gene>
<dbReference type="EMBL" id="SNWP01000010">
    <property type="protein sequence ID" value="TDO28269.1"/>
    <property type="molecule type" value="Genomic_DNA"/>
</dbReference>
<feature type="domain" description="Peptidase S74" evidence="1">
    <location>
        <begin position="24"/>
        <end position="132"/>
    </location>
</feature>
<dbReference type="AlphaFoldDB" id="A0A4R6IZF3"/>
<evidence type="ECO:0000313" key="2">
    <source>
        <dbReference type="EMBL" id="TDO28269.1"/>
    </source>
</evidence>
<evidence type="ECO:0000259" key="1">
    <source>
        <dbReference type="PROSITE" id="PS51688"/>
    </source>
</evidence>
<accession>A0A4R6IZF3</accession>
<dbReference type="Pfam" id="PF13884">
    <property type="entry name" value="Peptidase_S74"/>
    <property type="match status" value="1"/>
</dbReference>
<dbReference type="PROSITE" id="PS51688">
    <property type="entry name" value="ICA"/>
    <property type="match status" value="1"/>
</dbReference>
<reference evidence="2 3" key="1">
    <citation type="submission" date="2019-03" db="EMBL/GenBank/DDBJ databases">
        <title>Genomic Encyclopedia of Archaeal and Bacterial Type Strains, Phase II (KMG-II): from individual species to whole genera.</title>
        <authorList>
            <person name="Goeker M."/>
        </authorList>
    </citation>
    <scope>NUCLEOTIDE SEQUENCE [LARGE SCALE GENOMIC DNA]</scope>
    <source>
        <strain evidence="2 3">DSM 28323</strain>
    </source>
</reference>
<organism evidence="2 3">
    <name type="scientific">Sediminibacterium goheungense</name>
    <dbReference type="NCBI Taxonomy" id="1086393"/>
    <lineage>
        <taxon>Bacteria</taxon>
        <taxon>Pseudomonadati</taxon>
        <taxon>Bacteroidota</taxon>
        <taxon>Chitinophagia</taxon>
        <taxon>Chitinophagales</taxon>
        <taxon>Chitinophagaceae</taxon>
        <taxon>Sediminibacterium</taxon>
    </lineage>
</organism>
<sequence>MKNQIKLFFAALLIVQVGISQDMSDTELKKYIRPVNDATSQLGKLKPQAFEYKAEYNKSLKLPAGRQFGFGIENVEAVFPQLIKSKTISYTAGKNFFKQAYVKEVEMEGLIPVLVASVKELQEQILQLKAEIQALKK</sequence>
<dbReference type="OrthoDB" id="839742at2"/>
<proteinExistence type="predicted"/>
<dbReference type="RefSeq" id="WP_133472823.1">
    <property type="nucleotide sequence ID" value="NZ_SNWP01000010.1"/>
</dbReference>
<evidence type="ECO:0000313" key="3">
    <source>
        <dbReference type="Proteomes" id="UP000295741"/>
    </source>
</evidence>